<evidence type="ECO:0000256" key="5">
    <source>
        <dbReference type="ARBA" id="ARBA00022692"/>
    </source>
</evidence>
<sequence length="558" mass="63146">MSILVGTVLRFANLTSKPVWIDEFATIVFSLGNSFKTVPLNQIISIDVLLQPLQIKENFAVQEVLQKILTEDIHPPVYFVLSHWWISLWPEQHLIFAARSISAIFGIASIPVIYGLARLSFRSVLIAQLAAAFMAVSPYGIFLAQEARHYTLGVLWVIASLCCLVVAVRRIQQQQPLPITIALAWLVINVMGISTHYFFIFILCGQAIVLMKYWLNPESRITNLKLWWTIYAAVIGTICTGLFWLNLFLYNPYTGELTQWIKNSDKQSLMPLAYRSFLDLLNPIFQSLAGWITMISLLPVESPHLGIVIASGLVMIIFFVWAIPIIFRNFKIQYSSSENHLMIQTFTGILLSVIALFFIITYFFGIDITRGARYNFVYFPVVMVLLGAILAACWHQNIFTSPAFPQFKVNGKSAVTIMWIMGLLSGITVVSNLGYQKYYRPDLLLPIIENISETKPVLIANTHRSLAETGEIMGIAKQIQKTNSPINAKFLIIPENQQFDTATATLIEKIKTLPRPFDLWLTNFRTVQKTPLTLPSCTTDTQALPGINGYEYKIYHCL</sequence>
<reference evidence="9" key="1">
    <citation type="submission" date="2020-10" db="EMBL/GenBank/DDBJ databases">
        <authorList>
            <person name="Castelo-Branco R."/>
            <person name="Eusebio N."/>
            <person name="Adriana R."/>
            <person name="Vieira A."/>
            <person name="Brugerolle De Fraissinette N."/>
            <person name="Rezende De Castro R."/>
            <person name="Schneider M.P."/>
            <person name="Vasconcelos V."/>
            <person name="Leao P.N."/>
        </authorList>
    </citation>
    <scope>NUCLEOTIDE SEQUENCE</scope>
    <source>
        <strain evidence="9">LEGE 06105</strain>
    </source>
</reference>
<dbReference type="InterPro" id="IPR050297">
    <property type="entry name" value="LipidA_mod_glycosyltrf_83"/>
</dbReference>
<keyword evidence="3" id="KW-0328">Glycosyltransferase</keyword>
<keyword evidence="4" id="KW-0808">Transferase</keyword>
<evidence type="ECO:0000256" key="7">
    <source>
        <dbReference type="ARBA" id="ARBA00023136"/>
    </source>
</evidence>
<feature type="transmembrane region" description="Helical" evidence="8">
    <location>
        <begin position="305"/>
        <end position="327"/>
    </location>
</feature>
<evidence type="ECO:0000256" key="3">
    <source>
        <dbReference type="ARBA" id="ARBA00022676"/>
    </source>
</evidence>
<feature type="transmembrane region" description="Helical" evidence="8">
    <location>
        <begin position="227"/>
        <end position="250"/>
    </location>
</feature>
<keyword evidence="7 8" id="KW-0472">Membrane</keyword>
<dbReference type="PANTHER" id="PTHR33908">
    <property type="entry name" value="MANNOSYLTRANSFERASE YKCB-RELATED"/>
    <property type="match status" value="1"/>
</dbReference>
<evidence type="ECO:0000313" key="9">
    <source>
        <dbReference type="EMBL" id="MBE9211398.1"/>
    </source>
</evidence>
<gene>
    <name evidence="9" type="ORF">IQ247_01465</name>
</gene>
<feature type="transmembrane region" description="Helical" evidence="8">
    <location>
        <begin position="150"/>
        <end position="168"/>
    </location>
</feature>
<comment type="caution">
    <text evidence="9">The sequence shown here is derived from an EMBL/GenBank/DDBJ whole genome shotgun (WGS) entry which is preliminary data.</text>
</comment>
<evidence type="ECO:0000256" key="8">
    <source>
        <dbReference type="SAM" id="Phobius"/>
    </source>
</evidence>
<evidence type="ECO:0000313" key="10">
    <source>
        <dbReference type="Proteomes" id="UP000620559"/>
    </source>
</evidence>
<name>A0A8J7F044_9CYAN</name>
<dbReference type="PANTHER" id="PTHR33908:SF11">
    <property type="entry name" value="MEMBRANE PROTEIN"/>
    <property type="match status" value="1"/>
</dbReference>
<feature type="transmembrane region" description="Helical" evidence="8">
    <location>
        <begin position="376"/>
        <end position="397"/>
    </location>
</feature>
<dbReference type="GO" id="GO:0009103">
    <property type="term" value="P:lipopolysaccharide biosynthetic process"/>
    <property type="evidence" value="ECO:0007669"/>
    <property type="project" value="UniProtKB-ARBA"/>
</dbReference>
<dbReference type="AlphaFoldDB" id="A0A8J7F044"/>
<feature type="transmembrane region" description="Helical" evidence="8">
    <location>
        <begin position="417"/>
        <end position="435"/>
    </location>
</feature>
<dbReference type="EMBL" id="JADEWL010000003">
    <property type="protein sequence ID" value="MBE9211398.1"/>
    <property type="molecule type" value="Genomic_DNA"/>
</dbReference>
<dbReference type="GO" id="GO:0005886">
    <property type="term" value="C:plasma membrane"/>
    <property type="evidence" value="ECO:0007669"/>
    <property type="project" value="UniProtKB-SubCell"/>
</dbReference>
<protein>
    <submittedName>
        <fullName evidence="9">Glycosyltransferase</fullName>
    </submittedName>
</protein>
<organism evidence="9 10">
    <name type="scientific">Plectonema cf. radiosum LEGE 06105</name>
    <dbReference type="NCBI Taxonomy" id="945769"/>
    <lineage>
        <taxon>Bacteria</taxon>
        <taxon>Bacillati</taxon>
        <taxon>Cyanobacteriota</taxon>
        <taxon>Cyanophyceae</taxon>
        <taxon>Oscillatoriophycideae</taxon>
        <taxon>Oscillatoriales</taxon>
        <taxon>Microcoleaceae</taxon>
        <taxon>Plectonema</taxon>
    </lineage>
</organism>
<feature type="transmembrane region" description="Helical" evidence="8">
    <location>
        <begin position="124"/>
        <end position="144"/>
    </location>
</feature>
<evidence type="ECO:0000256" key="1">
    <source>
        <dbReference type="ARBA" id="ARBA00004651"/>
    </source>
</evidence>
<dbReference type="GO" id="GO:0016763">
    <property type="term" value="F:pentosyltransferase activity"/>
    <property type="evidence" value="ECO:0007669"/>
    <property type="project" value="TreeGrafter"/>
</dbReference>
<feature type="transmembrane region" description="Helical" evidence="8">
    <location>
        <begin position="342"/>
        <end position="364"/>
    </location>
</feature>
<comment type="subcellular location">
    <subcellularLocation>
        <location evidence="1">Cell membrane</location>
        <topology evidence="1">Multi-pass membrane protein</topology>
    </subcellularLocation>
</comment>
<keyword evidence="5 8" id="KW-0812">Transmembrane</keyword>
<dbReference type="Proteomes" id="UP000620559">
    <property type="component" value="Unassembled WGS sequence"/>
</dbReference>
<accession>A0A8J7F044</accession>
<proteinExistence type="predicted"/>
<keyword evidence="10" id="KW-1185">Reference proteome</keyword>
<keyword evidence="2" id="KW-1003">Cell membrane</keyword>
<evidence type="ECO:0000256" key="4">
    <source>
        <dbReference type="ARBA" id="ARBA00022679"/>
    </source>
</evidence>
<keyword evidence="6 8" id="KW-1133">Transmembrane helix</keyword>
<evidence type="ECO:0000256" key="6">
    <source>
        <dbReference type="ARBA" id="ARBA00022989"/>
    </source>
</evidence>
<feature type="transmembrane region" description="Helical" evidence="8">
    <location>
        <begin position="280"/>
        <end position="298"/>
    </location>
</feature>
<feature type="transmembrane region" description="Helical" evidence="8">
    <location>
        <begin position="94"/>
        <end position="117"/>
    </location>
</feature>
<evidence type="ECO:0000256" key="2">
    <source>
        <dbReference type="ARBA" id="ARBA00022475"/>
    </source>
</evidence>